<gene>
    <name evidence="2" type="ORF">NDU88_009785</name>
</gene>
<accession>A0AAV7PY64</accession>
<name>A0AAV7PY64_PLEWA</name>
<evidence type="ECO:0000256" key="1">
    <source>
        <dbReference type="SAM" id="MobiDB-lite"/>
    </source>
</evidence>
<protein>
    <submittedName>
        <fullName evidence="2">Uncharacterized protein</fullName>
    </submittedName>
</protein>
<feature type="region of interest" description="Disordered" evidence="1">
    <location>
        <begin position="43"/>
        <end position="110"/>
    </location>
</feature>
<comment type="caution">
    <text evidence="2">The sequence shown here is derived from an EMBL/GenBank/DDBJ whole genome shotgun (WGS) entry which is preliminary data.</text>
</comment>
<dbReference type="AlphaFoldDB" id="A0AAV7PY64"/>
<reference evidence="2" key="1">
    <citation type="journal article" date="2022" name="bioRxiv">
        <title>Sequencing and chromosome-scale assembly of the giantPleurodeles waltlgenome.</title>
        <authorList>
            <person name="Brown T."/>
            <person name="Elewa A."/>
            <person name="Iarovenko S."/>
            <person name="Subramanian E."/>
            <person name="Araus A.J."/>
            <person name="Petzold A."/>
            <person name="Susuki M."/>
            <person name="Suzuki K.-i.T."/>
            <person name="Hayashi T."/>
            <person name="Toyoda A."/>
            <person name="Oliveira C."/>
            <person name="Osipova E."/>
            <person name="Leigh N.D."/>
            <person name="Simon A."/>
            <person name="Yun M.H."/>
        </authorList>
    </citation>
    <scope>NUCLEOTIDE SEQUENCE</scope>
    <source>
        <strain evidence="2">20211129_DDA</strain>
        <tissue evidence="2">Liver</tissue>
    </source>
</reference>
<dbReference type="EMBL" id="JANPWB010000011">
    <property type="protein sequence ID" value="KAJ1131448.1"/>
    <property type="molecule type" value="Genomic_DNA"/>
</dbReference>
<proteinExistence type="predicted"/>
<organism evidence="2 3">
    <name type="scientific">Pleurodeles waltl</name>
    <name type="common">Iberian ribbed newt</name>
    <dbReference type="NCBI Taxonomy" id="8319"/>
    <lineage>
        <taxon>Eukaryota</taxon>
        <taxon>Metazoa</taxon>
        <taxon>Chordata</taxon>
        <taxon>Craniata</taxon>
        <taxon>Vertebrata</taxon>
        <taxon>Euteleostomi</taxon>
        <taxon>Amphibia</taxon>
        <taxon>Batrachia</taxon>
        <taxon>Caudata</taxon>
        <taxon>Salamandroidea</taxon>
        <taxon>Salamandridae</taxon>
        <taxon>Pleurodelinae</taxon>
        <taxon>Pleurodeles</taxon>
    </lineage>
</organism>
<sequence>MECISEGRPSVLFWAAVPLSLRLTSPGLRRIAVVRAGSHLLGAPLSSEAARTKETPITPARAAGGAPSQRGPQLQADPPQSPPGCHQTTRPHLTAGQAINRRAPPSPVLRSQSLFSAVSLPPGV</sequence>
<dbReference type="Proteomes" id="UP001066276">
    <property type="component" value="Chromosome 7"/>
</dbReference>
<evidence type="ECO:0000313" key="3">
    <source>
        <dbReference type="Proteomes" id="UP001066276"/>
    </source>
</evidence>
<keyword evidence="3" id="KW-1185">Reference proteome</keyword>
<evidence type="ECO:0000313" key="2">
    <source>
        <dbReference type="EMBL" id="KAJ1131448.1"/>
    </source>
</evidence>